<dbReference type="Pfam" id="PF12833">
    <property type="entry name" value="HTH_18"/>
    <property type="match status" value="1"/>
</dbReference>
<keyword evidence="2" id="KW-0238">DNA-binding</keyword>
<dbReference type="InterPro" id="IPR011051">
    <property type="entry name" value="RmlC_Cupin_sf"/>
</dbReference>
<keyword evidence="3" id="KW-0804">Transcription</keyword>
<dbReference type="SMART" id="SM00342">
    <property type="entry name" value="HTH_ARAC"/>
    <property type="match status" value="1"/>
</dbReference>
<dbReference type="PROSITE" id="PS00041">
    <property type="entry name" value="HTH_ARAC_FAMILY_1"/>
    <property type="match status" value="1"/>
</dbReference>
<dbReference type="SUPFAM" id="SSF51182">
    <property type="entry name" value="RmlC-like cupins"/>
    <property type="match status" value="1"/>
</dbReference>
<dbReference type="EMBL" id="CP157355">
    <property type="protein sequence ID" value="XBM01267.1"/>
    <property type="molecule type" value="Genomic_DNA"/>
</dbReference>
<dbReference type="PRINTS" id="PR00032">
    <property type="entry name" value="HTHARAC"/>
</dbReference>
<evidence type="ECO:0000256" key="1">
    <source>
        <dbReference type="ARBA" id="ARBA00023015"/>
    </source>
</evidence>
<proteinExistence type="predicted"/>
<dbReference type="InterPro" id="IPR018060">
    <property type="entry name" value="HTH_AraC"/>
</dbReference>
<name>A0AAU7FBH5_9NEIS</name>
<keyword evidence="1" id="KW-0805">Transcription regulation</keyword>
<gene>
    <name evidence="5" type="ORF">ABHF33_02965</name>
</gene>
<dbReference type="RefSeq" id="WP_348945571.1">
    <property type="nucleotide sequence ID" value="NZ_CP157355.1"/>
</dbReference>
<dbReference type="InterPro" id="IPR054015">
    <property type="entry name" value="ExsA-like_N"/>
</dbReference>
<accession>A0AAU7FBH5</accession>
<dbReference type="PANTHER" id="PTHR47894">
    <property type="entry name" value="HTH-TYPE TRANSCRIPTIONAL REGULATOR GADX"/>
    <property type="match status" value="1"/>
</dbReference>
<evidence type="ECO:0000313" key="5">
    <source>
        <dbReference type="EMBL" id="XBM01267.1"/>
    </source>
</evidence>
<dbReference type="AlphaFoldDB" id="A0AAU7FBH5"/>
<dbReference type="GO" id="GO:0003700">
    <property type="term" value="F:DNA-binding transcription factor activity"/>
    <property type="evidence" value="ECO:0007669"/>
    <property type="project" value="InterPro"/>
</dbReference>
<dbReference type="SUPFAM" id="SSF46689">
    <property type="entry name" value="Homeodomain-like"/>
    <property type="match status" value="1"/>
</dbReference>
<organism evidence="5">
    <name type="scientific">Chitinibacter mangrovi</name>
    <dbReference type="NCBI Taxonomy" id="3153927"/>
    <lineage>
        <taxon>Bacteria</taxon>
        <taxon>Pseudomonadati</taxon>
        <taxon>Pseudomonadota</taxon>
        <taxon>Betaproteobacteria</taxon>
        <taxon>Neisseriales</taxon>
        <taxon>Chitinibacteraceae</taxon>
        <taxon>Chitinibacter</taxon>
    </lineage>
</organism>
<dbReference type="KEGG" id="cmav:ABHF33_02965"/>
<evidence type="ECO:0000256" key="2">
    <source>
        <dbReference type="ARBA" id="ARBA00023125"/>
    </source>
</evidence>
<dbReference type="PANTHER" id="PTHR47894:SF4">
    <property type="entry name" value="HTH-TYPE TRANSCRIPTIONAL REGULATOR GADX"/>
    <property type="match status" value="1"/>
</dbReference>
<dbReference type="InterPro" id="IPR018062">
    <property type="entry name" value="HTH_AraC-typ_CS"/>
</dbReference>
<dbReference type="GO" id="GO:0000976">
    <property type="term" value="F:transcription cis-regulatory region binding"/>
    <property type="evidence" value="ECO:0007669"/>
    <property type="project" value="TreeGrafter"/>
</dbReference>
<evidence type="ECO:0000259" key="4">
    <source>
        <dbReference type="PROSITE" id="PS01124"/>
    </source>
</evidence>
<protein>
    <submittedName>
        <fullName evidence="5">Helix-turn-helix transcriptional regulator</fullName>
    </submittedName>
</protein>
<dbReference type="Pfam" id="PF22200">
    <property type="entry name" value="ExsA_N"/>
    <property type="match status" value="1"/>
</dbReference>
<feature type="domain" description="HTH araC/xylS-type" evidence="4">
    <location>
        <begin position="167"/>
        <end position="264"/>
    </location>
</feature>
<dbReference type="Gene3D" id="1.10.10.60">
    <property type="entry name" value="Homeodomain-like"/>
    <property type="match status" value="1"/>
</dbReference>
<dbReference type="InterPro" id="IPR009057">
    <property type="entry name" value="Homeodomain-like_sf"/>
</dbReference>
<dbReference type="PROSITE" id="PS01124">
    <property type="entry name" value="HTH_ARAC_FAMILY_2"/>
    <property type="match status" value="1"/>
</dbReference>
<evidence type="ECO:0000256" key="3">
    <source>
        <dbReference type="ARBA" id="ARBA00023163"/>
    </source>
</evidence>
<dbReference type="InterPro" id="IPR020449">
    <property type="entry name" value="Tscrpt_reg_AraC-type_HTH"/>
</dbReference>
<dbReference type="GO" id="GO:0005829">
    <property type="term" value="C:cytosol"/>
    <property type="evidence" value="ECO:0007669"/>
    <property type="project" value="TreeGrafter"/>
</dbReference>
<sequence length="266" mass="29848">MNQIQTRQIQQSVILAKATQQLREVTCLQATLMRVVHGEKHIWINEQTQIARRGDLLLAPAGTRLTLSNYPDAQGYACEVLVFDANLIAHFRASYPDAVQGVMQKPARLCEKMTPMIQHLWDEVFAATASHEPEQLLQHRAEGLLLAITLAGYGAALLLNRSDSLAERVQQLIMLHPAQEWTVEMMARQLNLGASTLRRQLDKEGQSFRELLEQVRLNTALGMIQTSKQAIGQIAQQCGYASASRFSARFQQQFGIKPMQLRATMA</sequence>
<reference evidence="5" key="1">
    <citation type="submission" date="2024-05" db="EMBL/GenBank/DDBJ databases">
        <authorList>
            <person name="Yang L."/>
            <person name="Pan L."/>
        </authorList>
    </citation>
    <scope>NUCLEOTIDE SEQUENCE</scope>
    <source>
        <strain evidence="5">FCG-7</strain>
    </source>
</reference>